<gene>
    <name evidence="3" type="ORF">LX16_2399</name>
</gene>
<evidence type="ECO:0000256" key="2">
    <source>
        <dbReference type="SAM" id="SignalP"/>
    </source>
</evidence>
<name>A0A562V1I8_9ACTN</name>
<dbReference type="AlphaFoldDB" id="A0A562V1I8"/>
<feature type="region of interest" description="Disordered" evidence="1">
    <location>
        <begin position="24"/>
        <end position="135"/>
    </location>
</feature>
<dbReference type="Proteomes" id="UP000321617">
    <property type="component" value="Unassembled WGS sequence"/>
</dbReference>
<reference evidence="3 4" key="1">
    <citation type="journal article" date="2013" name="Stand. Genomic Sci.">
        <title>Genomic Encyclopedia of Type Strains, Phase I: The one thousand microbial genomes (KMG-I) project.</title>
        <authorList>
            <person name="Kyrpides N.C."/>
            <person name="Woyke T."/>
            <person name="Eisen J.A."/>
            <person name="Garrity G."/>
            <person name="Lilburn T.G."/>
            <person name="Beck B.J."/>
            <person name="Whitman W.B."/>
            <person name="Hugenholtz P."/>
            <person name="Klenk H.P."/>
        </authorList>
    </citation>
    <scope>NUCLEOTIDE SEQUENCE [LARGE SCALE GENOMIC DNA]</scope>
    <source>
        <strain evidence="3 4">DSM 45044</strain>
    </source>
</reference>
<evidence type="ECO:0000256" key="1">
    <source>
        <dbReference type="SAM" id="MobiDB-lite"/>
    </source>
</evidence>
<keyword evidence="4" id="KW-1185">Reference proteome</keyword>
<evidence type="ECO:0000313" key="3">
    <source>
        <dbReference type="EMBL" id="TWJ11672.1"/>
    </source>
</evidence>
<protein>
    <recommendedName>
        <fullName evidence="5">Secreted protein</fullName>
    </recommendedName>
</protein>
<evidence type="ECO:0000313" key="4">
    <source>
        <dbReference type="Proteomes" id="UP000321617"/>
    </source>
</evidence>
<organism evidence="3 4">
    <name type="scientific">Stackebrandtia albiflava</name>
    <dbReference type="NCBI Taxonomy" id="406432"/>
    <lineage>
        <taxon>Bacteria</taxon>
        <taxon>Bacillati</taxon>
        <taxon>Actinomycetota</taxon>
        <taxon>Actinomycetes</taxon>
        <taxon>Glycomycetales</taxon>
        <taxon>Glycomycetaceae</taxon>
        <taxon>Stackebrandtia</taxon>
    </lineage>
</organism>
<dbReference type="EMBL" id="VLLL01000006">
    <property type="protein sequence ID" value="TWJ11672.1"/>
    <property type="molecule type" value="Genomic_DNA"/>
</dbReference>
<evidence type="ECO:0008006" key="5">
    <source>
        <dbReference type="Google" id="ProtNLM"/>
    </source>
</evidence>
<keyword evidence="2" id="KW-0732">Signal</keyword>
<comment type="caution">
    <text evidence="3">The sequence shown here is derived from an EMBL/GenBank/DDBJ whole genome shotgun (WGS) entry which is preliminary data.</text>
</comment>
<dbReference type="RefSeq" id="WP_147138131.1">
    <property type="nucleotide sequence ID" value="NZ_BAABIJ010000002.1"/>
</dbReference>
<sequence length="135" mass="13120">MPRNPARRTGLVVAALALTMPAGSAAFHAPPGDTAPPAHSTVAAPPAACGECLPEPVTAPEPAPAAAAPVTKQVSEPGYTGGTGAQPDTHAADTRPEGSAQEIADAQPDHIDLGPVENGPVDDGGTAPEDPGTGG</sequence>
<accession>A0A562V1I8</accession>
<proteinExistence type="predicted"/>
<feature type="chain" id="PRO_5022183275" description="Secreted protein" evidence="2">
    <location>
        <begin position="26"/>
        <end position="135"/>
    </location>
</feature>
<feature type="signal peptide" evidence="2">
    <location>
        <begin position="1"/>
        <end position="25"/>
    </location>
</feature>